<dbReference type="RefSeq" id="XP_033518800.1">
    <property type="nucleotide sequence ID" value="XM_033670932.1"/>
</dbReference>
<sequence>MNDNVAVSFAQARWMFRAPKTAGAAIDVALWPPYARRRHIFSDTDVDFAVISRWSMEIHNSLMQKCQVCVNALLIADSDLEHIRRSRTCADREYAARRAVLGSAVAGDEQAFSARLRGLAALRLEKKRMDELSLETQRTVEKLRKKLVDLDREQVKHGELEIMLWA</sequence>
<dbReference type="AlphaFoldDB" id="A0A6A6A0B8"/>
<evidence type="ECO:0000313" key="2">
    <source>
        <dbReference type="Proteomes" id="UP000799771"/>
    </source>
</evidence>
<dbReference type="Proteomes" id="UP000799771">
    <property type="component" value="Unassembled WGS sequence"/>
</dbReference>
<reference evidence="1" key="1">
    <citation type="journal article" date="2020" name="Stud. Mycol.">
        <title>101 Dothideomycetes genomes: a test case for predicting lifestyles and emergence of pathogens.</title>
        <authorList>
            <person name="Haridas S."/>
            <person name="Albert R."/>
            <person name="Binder M."/>
            <person name="Bloem J."/>
            <person name="Labutti K."/>
            <person name="Salamov A."/>
            <person name="Andreopoulos B."/>
            <person name="Baker S."/>
            <person name="Barry K."/>
            <person name="Bills G."/>
            <person name="Bluhm B."/>
            <person name="Cannon C."/>
            <person name="Castanera R."/>
            <person name="Culley D."/>
            <person name="Daum C."/>
            <person name="Ezra D."/>
            <person name="Gonzalez J."/>
            <person name="Henrissat B."/>
            <person name="Kuo A."/>
            <person name="Liang C."/>
            <person name="Lipzen A."/>
            <person name="Lutzoni F."/>
            <person name="Magnuson J."/>
            <person name="Mondo S."/>
            <person name="Nolan M."/>
            <person name="Ohm R."/>
            <person name="Pangilinan J."/>
            <person name="Park H.-J."/>
            <person name="Ramirez L."/>
            <person name="Alfaro M."/>
            <person name="Sun H."/>
            <person name="Tritt A."/>
            <person name="Yoshinaga Y."/>
            <person name="Zwiers L.-H."/>
            <person name="Turgeon B."/>
            <person name="Goodwin S."/>
            <person name="Spatafora J."/>
            <person name="Crous P."/>
            <person name="Grigoriev I."/>
        </authorList>
    </citation>
    <scope>NUCLEOTIDE SEQUENCE</scope>
    <source>
        <strain evidence="1">CBS 119687</strain>
    </source>
</reference>
<dbReference type="EMBL" id="ML977519">
    <property type="protein sequence ID" value="KAF2124407.1"/>
    <property type="molecule type" value="Genomic_DNA"/>
</dbReference>
<proteinExistence type="predicted"/>
<dbReference type="GeneID" id="54411364"/>
<organism evidence="1 2">
    <name type="scientific">Dothidotthia symphoricarpi CBS 119687</name>
    <dbReference type="NCBI Taxonomy" id="1392245"/>
    <lineage>
        <taxon>Eukaryota</taxon>
        <taxon>Fungi</taxon>
        <taxon>Dikarya</taxon>
        <taxon>Ascomycota</taxon>
        <taxon>Pezizomycotina</taxon>
        <taxon>Dothideomycetes</taxon>
        <taxon>Pleosporomycetidae</taxon>
        <taxon>Pleosporales</taxon>
        <taxon>Dothidotthiaceae</taxon>
        <taxon>Dothidotthia</taxon>
    </lineage>
</organism>
<name>A0A6A6A0B8_9PLEO</name>
<accession>A0A6A6A0B8</accession>
<evidence type="ECO:0000313" key="1">
    <source>
        <dbReference type="EMBL" id="KAF2124407.1"/>
    </source>
</evidence>
<keyword evidence="2" id="KW-1185">Reference proteome</keyword>
<gene>
    <name evidence="1" type="ORF">P153DRAFT_390448</name>
</gene>
<protein>
    <submittedName>
        <fullName evidence="1">Uncharacterized protein</fullName>
    </submittedName>
</protein>